<dbReference type="AlphaFoldDB" id="A0A0F9D5Q9"/>
<dbReference type="CDD" id="cd00761">
    <property type="entry name" value="Glyco_tranf_GTA_type"/>
    <property type="match status" value="1"/>
</dbReference>
<name>A0A0F9D5Q9_9ZZZZ</name>
<organism evidence="1">
    <name type="scientific">marine sediment metagenome</name>
    <dbReference type="NCBI Taxonomy" id="412755"/>
    <lineage>
        <taxon>unclassified sequences</taxon>
        <taxon>metagenomes</taxon>
        <taxon>ecological metagenomes</taxon>
    </lineage>
</organism>
<comment type="caution">
    <text evidence="1">The sequence shown here is derived from an EMBL/GenBank/DDBJ whole genome shotgun (WGS) entry which is preliminary data.</text>
</comment>
<dbReference type="InterPro" id="IPR029044">
    <property type="entry name" value="Nucleotide-diphossugar_trans"/>
</dbReference>
<accession>A0A0F9D5Q9</accession>
<dbReference type="SUPFAM" id="SSF53448">
    <property type="entry name" value="Nucleotide-diphospho-sugar transferases"/>
    <property type="match status" value="1"/>
</dbReference>
<proteinExistence type="predicted"/>
<dbReference type="EMBL" id="LAZR01033109">
    <property type="protein sequence ID" value="KKL49031.1"/>
    <property type="molecule type" value="Genomic_DNA"/>
</dbReference>
<sequence length="265" mass="31381">MRKVIYTTGFKAPVKKLGLEKATDWINYRYVYWYRYTRNSLLNQTNPDWEYWIIVTDDTVKILGDELINKATEDSRIKMVHRTDQLSAFREAQGNYDFYMVLRLDSDDMYRKDVNEEMMTVDVVDEAGLYRYVQYLRGYVYKPRNKTLKEWWRNHMSPPFFAMVYPREVWGSKIDNSDGELFDGGHEQVRNHKRKLLDDGKFCVGVHDLNMVTTVGKREEITDEKEKEIILADFGIKYPESDFLSSDAHDVFGLLPGGWDKTKNE</sequence>
<dbReference type="Gene3D" id="3.90.550.10">
    <property type="entry name" value="Spore Coat Polysaccharide Biosynthesis Protein SpsA, Chain A"/>
    <property type="match status" value="1"/>
</dbReference>
<dbReference type="InterPro" id="IPR021466">
    <property type="entry name" value="Put_rhamnosyl_transferase"/>
</dbReference>
<dbReference type="Pfam" id="PF11316">
    <property type="entry name" value="Rhamno_transf"/>
    <property type="match status" value="1"/>
</dbReference>
<gene>
    <name evidence="1" type="ORF">LCGC14_2319580</name>
</gene>
<evidence type="ECO:0008006" key="2">
    <source>
        <dbReference type="Google" id="ProtNLM"/>
    </source>
</evidence>
<reference evidence="1" key="1">
    <citation type="journal article" date="2015" name="Nature">
        <title>Complex archaea that bridge the gap between prokaryotes and eukaryotes.</title>
        <authorList>
            <person name="Spang A."/>
            <person name="Saw J.H."/>
            <person name="Jorgensen S.L."/>
            <person name="Zaremba-Niedzwiedzka K."/>
            <person name="Martijn J."/>
            <person name="Lind A.E."/>
            <person name="van Eijk R."/>
            <person name="Schleper C."/>
            <person name="Guy L."/>
            <person name="Ettema T.J."/>
        </authorList>
    </citation>
    <scope>NUCLEOTIDE SEQUENCE</scope>
</reference>
<evidence type="ECO:0000313" key="1">
    <source>
        <dbReference type="EMBL" id="KKL49031.1"/>
    </source>
</evidence>
<protein>
    <recommendedName>
        <fullName evidence="2">Glycosyltransferase 2-like domain-containing protein</fullName>
    </recommendedName>
</protein>